<gene>
    <name evidence="1" type="ORF">QO015_000120</name>
</gene>
<dbReference type="Pfam" id="PF05990">
    <property type="entry name" value="DUF900"/>
    <property type="match status" value="1"/>
</dbReference>
<dbReference type="PIRSF" id="PIRSF033909">
    <property type="entry name" value="UCP033909"/>
    <property type="match status" value="1"/>
</dbReference>
<sequence length="394" mass="41706">MPTKNPTAPVGRRRAPGLVILTLVIAALAGCASRPSGTLQPVAPEPSVASTVDMLVATSRQADPAPGVLFNGERGRGLSLADITVSIPNQRAVGTVNWPRSVPGNPARDFVVTSVDPLPAKAIGSWFGALKGKPRPVLIFVHGFNTPFDASVFRFAQIMHDSGEKAAPVLFSWPSRGRLLDYAYDRESANFSRSDLAFVIRAAARSPAVSEVTVMAHSMGGWLAVEALRQIALEDGRIPSKVDNLILASPDLDVDVFRRQVEEMGKDRPHMTIFVSANDRALRASRLIAGGVTRVGAIDLTREPYLSAFEKATGVTVIDLTLLNNGDRLNHSKFATSPEIVQLLGGRIAAGQLISDADAPGAKLGTSAQEAGQAIGSVAGVVLSAPVLVFESRR</sequence>
<dbReference type="InterPro" id="IPR014586">
    <property type="entry name" value="UCP033909"/>
</dbReference>
<dbReference type="PANTHER" id="PTHR36513:SF1">
    <property type="entry name" value="TRANSMEMBRANE PROTEIN"/>
    <property type="match status" value="1"/>
</dbReference>
<dbReference type="RefSeq" id="WP_266282160.1">
    <property type="nucleotide sequence ID" value="NZ_JAPKNF010000001.1"/>
</dbReference>
<protein>
    <submittedName>
        <fullName evidence="1">Esterase/lipase superfamily enzyme</fullName>
    </submittedName>
</protein>
<comment type="caution">
    <text evidence="1">The sequence shown here is derived from an EMBL/GenBank/DDBJ whole genome shotgun (WGS) entry which is preliminary data.</text>
</comment>
<keyword evidence="2" id="KW-1185">Reference proteome</keyword>
<accession>A0ABU0M0N4</accession>
<dbReference type="Gene3D" id="3.40.50.1820">
    <property type="entry name" value="alpha/beta hydrolase"/>
    <property type="match status" value="1"/>
</dbReference>
<dbReference type="Proteomes" id="UP001223743">
    <property type="component" value="Unassembled WGS sequence"/>
</dbReference>
<name>A0ABU0M0N4_9HYPH</name>
<evidence type="ECO:0000313" key="1">
    <source>
        <dbReference type="EMBL" id="MDQ0514507.1"/>
    </source>
</evidence>
<organism evidence="1 2">
    <name type="scientific">Kaistia geumhonensis</name>
    <dbReference type="NCBI Taxonomy" id="410839"/>
    <lineage>
        <taxon>Bacteria</taxon>
        <taxon>Pseudomonadati</taxon>
        <taxon>Pseudomonadota</taxon>
        <taxon>Alphaproteobacteria</taxon>
        <taxon>Hyphomicrobiales</taxon>
        <taxon>Kaistiaceae</taxon>
        <taxon>Kaistia</taxon>
    </lineage>
</organism>
<reference evidence="1 2" key="1">
    <citation type="submission" date="2023-07" db="EMBL/GenBank/DDBJ databases">
        <title>Genomic Encyclopedia of Type Strains, Phase IV (KMG-IV): sequencing the most valuable type-strain genomes for metagenomic binning, comparative biology and taxonomic classification.</title>
        <authorList>
            <person name="Goeker M."/>
        </authorList>
    </citation>
    <scope>NUCLEOTIDE SEQUENCE [LARGE SCALE GENOMIC DNA]</scope>
    <source>
        <strain evidence="1 2">B1-1</strain>
    </source>
</reference>
<dbReference type="PANTHER" id="PTHR36513">
    <property type="entry name" value="ABC TRANSMEMBRANE TYPE-1 DOMAIN-CONTAINING PROTEIN"/>
    <property type="match status" value="1"/>
</dbReference>
<dbReference type="InterPro" id="IPR010297">
    <property type="entry name" value="DUF900_hydrolase"/>
</dbReference>
<dbReference type="SUPFAM" id="SSF53474">
    <property type="entry name" value="alpha/beta-Hydrolases"/>
    <property type="match status" value="1"/>
</dbReference>
<evidence type="ECO:0000313" key="2">
    <source>
        <dbReference type="Proteomes" id="UP001223743"/>
    </source>
</evidence>
<dbReference type="InterPro" id="IPR029058">
    <property type="entry name" value="AB_hydrolase_fold"/>
</dbReference>
<dbReference type="PROSITE" id="PS51257">
    <property type="entry name" value="PROKAR_LIPOPROTEIN"/>
    <property type="match status" value="1"/>
</dbReference>
<proteinExistence type="predicted"/>
<dbReference type="EMBL" id="JAUSWJ010000001">
    <property type="protein sequence ID" value="MDQ0514507.1"/>
    <property type="molecule type" value="Genomic_DNA"/>
</dbReference>